<dbReference type="RefSeq" id="WP_100866534.1">
    <property type="nucleotide sequence ID" value="NZ_PHUF01000003.1"/>
</dbReference>
<dbReference type="GO" id="GO:1901135">
    <property type="term" value="P:carbohydrate derivative metabolic process"/>
    <property type="evidence" value="ECO:0007669"/>
    <property type="project" value="InterPro"/>
</dbReference>
<keyword evidence="1" id="KW-0129">CBS domain</keyword>
<evidence type="ECO:0000313" key="5">
    <source>
        <dbReference type="Proteomes" id="UP000232587"/>
    </source>
</evidence>
<dbReference type="SUPFAM" id="SSF53697">
    <property type="entry name" value="SIS domain"/>
    <property type="match status" value="1"/>
</dbReference>
<reference evidence="4 5" key="1">
    <citation type="submission" date="2017-11" db="EMBL/GenBank/DDBJ databases">
        <title>Genomic Encyclopedia of Type Strains, Phase III (KMG-III): the genomes of soil and plant-associated and newly described type strains.</title>
        <authorList>
            <person name="Whitman W."/>
        </authorList>
    </citation>
    <scope>NUCLEOTIDE SEQUENCE [LARGE SCALE GENOMIC DNA]</scope>
    <source>
        <strain evidence="4 5">CGMCC 1.12274</strain>
    </source>
</reference>
<name>A0A2N0HJB0_9SPHN</name>
<evidence type="ECO:0000259" key="3">
    <source>
        <dbReference type="PROSITE" id="PS51464"/>
    </source>
</evidence>
<dbReference type="InterPro" id="IPR050986">
    <property type="entry name" value="GutQ/KpsF_isomerases"/>
</dbReference>
<dbReference type="InterPro" id="IPR001347">
    <property type="entry name" value="SIS_dom"/>
</dbReference>
<feature type="domain" description="CBS" evidence="2">
    <location>
        <begin position="283"/>
        <end position="336"/>
    </location>
</feature>
<dbReference type="InterPro" id="IPR046342">
    <property type="entry name" value="CBS_dom_sf"/>
</dbReference>
<dbReference type="InterPro" id="IPR000644">
    <property type="entry name" value="CBS_dom"/>
</dbReference>
<dbReference type="GO" id="GO:0016853">
    <property type="term" value="F:isomerase activity"/>
    <property type="evidence" value="ECO:0007669"/>
    <property type="project" value="UniProtKB-KW"/>
</dbReference>
<gene>
    <name evidence="4" type="ORF">B0I00_1238</name>
</gene>
<dbReference type="Pfam" id="PF00571">
    <property type="entry name" value="CBS"/>
    <property type="match status" value="1"/>
</dbReference>
<keyword evidence="4" id="KW-0413">Isomerase</keyword>
<organism evidence="4 5">
    <name type="scientific">Novosphingobium kunmingense</name>
    <dbReference type="NCBI Taxonomy" id="1211806"/>
    <lineage>
        <taxon>Bacteria</taxon>
        <taxon>Pseudomonadati</taxon>
        <taxon>Pseudomonadota</taxon>
        <taxon>Alphaproteobacteria</taxon>
        <taxon>Sphingomonadales</taxon>
        <taxon>Sphingomonadaceae</taxon>
        <taxon>Novosphingobium</taxon>
    </lineage>
</organism>
<dbReference type="Pfam" id="PF01380">
    <property type="entry name" value="SIS"/>
    <property type="match status" value="1"/>
</dbReference>
<dbReference type="OrthoDB" id="9762536at2"/>
<sequence length="336" mass="34996">MTSKRGRDRMISYAGRPDQGDLAPAIRVVDHAITALVGLRDSLGPELLIVARHLAECRGRIVFTGMGKSGIAARKLAATFASLGKPALFLHAADAAHGDLGKMCTGDVLVAISVSGETRIVLPMLHYAREAQILSVALTARLESSLAQQADYVLALPTGHEGGPIAAVPMASTVATLALGDALAALVANRNRFSDSDVAVLHPGGRIGQKLRPVRLLMHAGGRMPLVAADAPGAVVVDEITSKGFGIAGVIDPASERLIGVVSDGDLRRHLGEIGTLDARGLMNDRPVTLAPHETADHALDLARAHRISAIFVVDPVTGAAVGLVDLQDLLRVSID</sequence>
<evidence type="ECO:0000313" key="4">
    <source>
        <dbReference type="EMBL" id="PKB19011.1"/>
    </source>
</evidence>
<dbReference type="Proteomes" id="UP000232587">
    <property type="component" value="Unassembled WGS sequence"/>
</dbReference>
<dbReference type="AlphaFoldDB" id="A0A2N0HJB0"/>
<dbReference type="Gene3D" id="3.10.580.10">
    <property type="entry name" value="CBS-domain"/>
    <property type="match status" value="1"/>
</dbReference>
<comment type="caution">
    <text evidence="4">The sequence shown here is derived from an EMBL/GenBank/DDBJ whole genome shotgun (WGS) entry which is preliminary data.</text>
</comment>
<feature type="domain" description="SIS" evidence="3">
    <location>
        <begin position="50"/>
        <end position="193"/>
    </location>
</feature>
<dbReference type="InterPro" id="IPR046348">
    <property type="entry name" value="SIS_dom_sf"/>
</dbReference>
<evidence type="ECO:0000259" key="2">
    <source>
        <dbReference type="PROSITE" id="PS51371"/>
    </source>
</evidence>
<protein>
    <submittedName>
        <fullName evidence="4">Arabinose-5-phosphate isomerase</fullName>
    </submittedName>
</protein>
<dbReference type="PANTHER" id="PTHR42745:SF1">
    <property type="entry name" value="ARABINOSE 5-PHOSPHATE ISOMERASE KDSD"/>
    <property type="match status" value="1"/>
</dbReference>
<dbReference type="PANTHER" id="PTHR42745">
    <property type="match status" value="1"/>
</dbReference>
<evidence type="ECO:0000256" key="1">
    <source>
        <dbReference type="PROSITE-ProRule" id="PRU00703"/>
    </source>
</evidence>
<accession>A0A2N0HJB0</accession>
<dbReference type="EMBL" id="PHUF01000003">
    <property type="protein sequence ID" value="PKB19011.1"/>
    <property type="molecule type" value="Genomic_DNA"/>
</dbReference>
<dbReference type="SMART" id="SM00116">
    <property type="entry name" value="CBS"/>
    <property type="match status" value="2"/>
</dbReference>
<dbReference type="PROSITE" id="PS51371">
    <property type="entry name" value="CBS"/>
    <property type="match status" value="1"/>
</dbReference>
<keyword evidence="5" id="KW-1185">Reference proteome</keyword>
<dbReference type="GO" id="GO:0097367">
    <property type="term" value="F:carbohydrate derivative binding"/>
    <property type="evidence" value="ECO:0007669"/>
    <property type="project" value="InterPro"/>
</dbReference>
<dbReference type="PROSITE" id="PS51464">
    <property type="entry name" value="SIS"/>
    <property type="match status" value="1"/>
</dbReference>
<proteinExistence type="predicted"/>
<dbReference type="Gene3D" id="3.40.50.10490">
    <property type="entry name" value="Glucose-6-phosphate isomerase like protein, domain 1"/>
    <property type="match status" value="1"/>
</dbReference>